<keyword evidence="1" id="KW-0812">Transmembrane</keyword>
<dbReference type="RefSeq" id="WP_120749787.1">
    <property type="nucleotide sequence ID" value="NZ_RBAH01000020.1"/>
</dbReference>
<evidence type="ECO:0000313" key="2">
    <source>
        <dbReference type="EMBL" id="RKN77078.1"/>
    </source>
</evidence>
<feature type="transmembrane region" description="Helical" evidence="1">
    <location>
        <begin position="7"/>
        <end position="29"/>
    </location>
</feature>
<name>A0A3B0BXE1_9BACL</name>
<keyword evidence="1" id="KW-0472">Membrane</keyword>
<dbReference type="Proteomes" id="UP000282311">
    <property type="component" value="Unassembled WGS sequence"/>
</dbReference>
<gene>
    <name evidence="2" type="ORF">D7M11_23935</name>
</gene>
<evidence type="ECO:0000256" key="1">
    <source>
        <dbReference type="SAM" id="Phobius"/>
    </source>
</evidence>
<evidence type="ECO:0000313" key="3">
    <source>
        <dbReference type="Proteomes" id="UP000282311"/>
    </source>
</evidence>
<dbReference type="AlphaFoldDB" id="A0A3B0BXE1"/>
<sequence length="175" mass="20018">MKFLNNLLGGLIGSILGGILSVYGTLWVLEVDFTVDNEAAVVELVSAESTIKKMLQEEPFQPNYKLLNLDVNWKKVVLNFKNEQLMEVVIDLKRLDELRNIILQTQSTEEKQILINKYKNEVEILRNGGFLQRRIEEMKEVISKADLKTGFFKSPGFSEKENNVDKYSLGVLGHK</sequence>
<protein>
    <submittedName>
        <fullName evidence="2">Uncharacterized protein</fullName>
    </submittedName>
</protein>
<reference evidence="2 3" key="1">
    <citation type="journal article" date="2007" name="Int. J. Syst. Evol. Microbiol.">
        <title>Paenibacillus ginsengarvi sp. nov., isolated from soil from ginseng cultivation.</title>
        <authorList>
            <person name="Yoon M.H."/>
            <person name="Ten L.N."/>
            <person name="Im W.T."/>
        </authorList>
    </citation>
    <scope>NUCLEOTIDE SEQUENCE [LARGE SCALE GENOMIC DNA]</scope>
    <source>
        <strain evidence="2 3">KCTC 13059</strain>
    </source>
</reference>
<keyword evidence="3" id="KW-1185">Reference proteome</keyword>
<organism evidence="2 3">
    <name type="scientific">Paenibacillus ginsengarvi</name>
    <dbReference type="NCBI Taxonomy" id="400777"/>
    <lineage>
        <taxon>Bacteria</taxon>
        <taxon>Bacillati</taxon>
        <taxon>Bacillota</taxon>
        <taxon>Bacilli</taxon>
        <taxon>Bacillales</taxon>
        <taxon>Paenibacillaceae</taxon>
        <taxon>Paenibacillus</taxon>
    </lineage>
</organism>
<proteinExistence type="predicted"/>
<keyword evidence="1" id="KW-1133">Transmembrane helix</keyword>
<comment type="caution">
    <text evidence="2">The sequence shown here is derived from an EMBL/GenBank/DDBJ whole genome shotgun (WGS) entry which is preliminary data.</text>
</comment>
<accession>A0A3B0BXE1</accession>
<dbReference type="EMBL" id="RBAH01000020">
    <property type="protein sequence ID" value="RKN77078.1"/>
    <property type="molecule type" value="Genomic_DNA"/>
</dbReference>